<gene>
    <name evidence="2" type="ORF">FSARC_12784</name>
</gene>
<accession>A0A8H4T5X5</accession>
<feature type="chain" id="PRO_5034455073" evidence="1">
    <location>
        <begin position="18"/>
        <end position="109"/>
    </location>
</feature>
<protein>
    <submittedName>
        <fullName evidence="2">Uncharacterized protein</fullName>
    </submittedName>
</protein>
<dbReference type="AlphaFoldDB" id="A0A8H4T5X5"/>
<reference evidence="2" key="2">
    <citation type="submission" date="2020-05" db="EMBL/GenBank/DDBJ databases">
        <authorList>
            <person name="Kim H.-S."/>
            <person name="Proctor R.H."/>
            <person name="Brown D.W."/>
        </authorList>
    </citation>
    <scope>NUCLEOTIDE SEQUENCE</scope>
    <source>
        <strain evidence="2">NRRL 20472</strain>
    </source>
</reference>
<feature type="signal peptide" evidence="1">
    <location>
        <begin position="1"/>
        <end position="17"/>
    </location>
</feature>
<evidence type="ECO:0000256" key="1">
    <source>
        <dbReference type="SAM" id="SignalP"/>
    </source>
</evidence>
<reference evidence="2" key="1">
    <citation type="journal article" date="2020" name="BMC Genomics">
        <title>Correction to: Identification and distribution of gene clusters required for synthesis of sphingolipid metabolism inhibitors in diverse species of the filamentous fungus Fusarium.</title>
        <authorList>
            <person name="Kim H.S."/>
            <person name="Lohmar J.M."/>
            <person name="Busman M."/>
            <person name="Brown D.W."/>
            <person name="Naumann T.A."/>
            <person name="Divon H.H."/>
            <person name="Lysoe E."/>
            <person name="Uhlig S."/>
            <person name="Proctor R.H."/>
        </authorList>
    </citation>
    <scope>NUCLEOTIDE SEQUENCE</scope>
    <source>
        <strain evidence="2">NRRL 20472</strain>
    </source>
</reference>
<name>A0A8H4T5X5_9HYPO</name>
<proteinExistence type="predicted"/>
<sequence length="109" mass="11044">MHSSLLLLAVLGLGAHAAPVLPTTSQTLHTRTDDVDVGGGKLLNVDAGKDLPAGGVVEGIVNKLPVDVEAKVPVVPDKRDAAPGVVVDLGNAKRNAEPGLDIDLGTSEI</sequence>
<keyword evidence="3" id="KW-1185">Reference proteome</keyword>
<dbReference type="Proteomes" id="UP000622797">
    <property type="component" value="Unassembled WGS sequence"/>
</dbReference>
<evidence type="ECO:0000313" key="2">
    <source>
        <dbReference type="EMBL" id="KAF4951891.1"/>
    </source>
</evidence>
<comment type="caution">
    <text evidence="2">The sequence shown here is derived from an EMBL/GenBank/DDBJ whole genome shotgun (WGS) entry which is preliminary data.</text>
</comment>
<dbReference type="EMBL" id="JABEXW010000898">
    <property type="protein sequence ID" value="KAF4951891.1"/>
    <property type="molecule type" value="Genomic_DNA"/>
</dbReference>
<organism evidence="2 3">
    <name type="scientific">Fusarium sarcochroum</name>
    <dbReference type="NCBI Taxonomy" id="1208366"/>
    <lineage>
        <taxon>Eukaryota</taxon>
        <taxon>Fungi</taxon>
        <taxon>Dikarya</taxon>
        <taxon>Ascomycota</taxon>
        <taxon>Pezizomycotina</taxon>
        <taxon>Sordariomycetes</taxon>
        <taxon>Hypocreomycetidae</taxon>
        <taxon>Hypocreales</taxon>
        <taxon>Nectriaceae</taxon>
        <taxon>Fusarium</taxon>
        <taxon>Fusarium lateritium species complex</taxon>
    </lineage>
</organism>
<dbReference type="OrthoDB" id="10524468at2759"/>
<evidence type="ECO:0000313" key="3">
    <source>
        <dbReference type="Proteomes" id="UP000622797"/>
    </source>
</evidence>
<keyword evidence="1" id="KW-0732">Signal</keyword>